<evidence type="ECO:0000313" key="3">
    <source>
        <dbReference type="Proteomes" id="UP000238916"/>
    </source>
</evidence>
<feature type="transmembrane region" description="Helical" evidence="1">
    <location>
        <begin position="12"/>
        <end position="31"/>
    </location>
</feature>
<accession>A0A2U3LFQ4</accession>
<dbReference type="Proteomes" id="UP000238916">
    <property type="component" value="Unassembled WGS sequence"/>
</dbReference>
<organism evidence="2 3">
    <name type="scientific">Candidatus Desulfosporosinus infrequens</name>
    <dbReference type="NCBI Taxonomy" id="2043169"/>
    <lineage>
        <taxon>Bacteria</taxon>
        <taxon>Bacillati</taxon>
        <taxon>Bacillota</taxon>
        <taxon>Clostridia</taxon>
        <taxon>Eubacteriales</taxon>
        <taxon>Desulfitobacteriaceae</taxon>
        <taxon>Desulfosporosinus</taxon>
    </lineage>
</organism>
<dbReference type="AlphaFoldDB" id="A0A2U3LFQ4"/>
<sequence length="40" mass="4730">MSVRKLFKKALIYLNLSSWTLNCMIFVLNIHNKSEPLIHI</sequence>
<gene>
    <name evidence="2" type="ORF">SBF1_490040</name>
</gene>
<keyword evidence="1" id="KW-1133">Transmembrane helix</keyword>
<keyword evidence="1" id="KW-0812">Transmembrane</keyword>
<name>A0A2U3LFQ4_9FIRM</name>
<keyword evidence="1" id="KW-0472">Membrane</keyword>
<evidence type="ECO:0000313" key="2">
    <source>
        <dbReference type="EMBL" id="SPF50771.1"/>
    </source>
</evidence>
<proteinExistence type="predicted"/>
<dbReference type="EMBL" id="OMOF01000434">
    <property type="protein sequence ID" value="SPF50771.1"/>
    <property type="molecule type" value="Genomic_DNA"/>
</dbReference>
<reference evidence="3" key="1">
    <citation type="submission" date="2018-02" db="EMBL/GenBank/DDBJ databases">
        <authorList>
            <person name="Hausmann B."/>
        </authorList>
    </citation>
    <scope>NUCLEOTIDE SEQUENCE [LARGE SCALE GENOMIC DNA]</scope>
    <source>
        <strain evidence="3">Peat soil MAG SbF1</strain>
    </source>
</reference>
<protein>
    <submittedName>
        <fullName evidence="2">Uncharacterized protein</fullName>
    </submittedName>
</protein>
<evidence type="ECO:0000256" key="1">
    <source>
        <dbReference type="SAM" id="Phobius"/>
    </source>
</evidence>